<dbReference type="PANTHER" id="PTHR42030">
    <property type="entry name" value="DRBM DOMAIN-CONTAINING PROTEIN"/>
    <property type="match status" value="1"/>
</dbReference>
<dbReference type="Gene3D" id="3.30.160.20">
    <property type="match status" value="1"/>
</dbReference>
<evidence type="ECO:0000313" key="2">
    <source>
        <dbReference type="EMBL" id="KAK4158335.1"/>
    </source>
</evidence>
<name>A0AAN6VVR8_9PEZI</name>
<sequence>MAYQTWQDKLEDTCREWNIAAPIFQIVSDRRGGRTAWSSTVTVYGTAHSARFWYDGKNLNNAREDAAEVALLWLGQSTATTTGGGGATSASGGGSSPVSSPSTSRGGW</sequence>
<comment type="caution">
    <text evidence="2">The sequence shown here is derived from an EMBL/GenBank/DDBJ whole genome shotgun (WGS) entry which is preliminary data.</text>
</comment>
<dbReference type="Proteomes" id="UP001302745">
    <property type="component" value="Unassembled WGS sequence"/>
</dbReference>
<feature type="region of interest" description="Disordered" evidence="1">
    <location>
        <begin position="81"/>
        <end position="108"/>
    </location>
</feature>
<reference evidence="2" key="1">
    <citation type="journal article" date="2023" name="Mol. Phylogenet. Evol.">
        <title>Genome-scale phylogeny and comparative genomics of the fungal order Sordariales.</title>
        <authorList>
            <person name="Hensen N."/>
            <person name="Bonometti L."/>
            <person name="Westerberg I."/>
            <person name="Brannstrom I.O."/>
            <person name="Guillou S."/>
            <person name="Cros-Aarteil S."/>
            <person name="Calhoun S."/>
            <person name="Haridas S."/>
            <person name="Kuo A."/>
            <person name="Mondo S."/>
            <person name="Pangilinan J."/>
            <person name="Riley R."/>
            <person name="LaButti K."/>
            <person name="Andreopoulos B."/>
            <person name="Lipzen A."/>
            <person name="Chen C."/>
            <person name="Yan M."/>
            <person name="Daum C."/>
            <person name="Ng V."/>
            <person name="Clum A."/>
            <person name="Steindorff A."/>
            <person name="Ohm R.A."/>
            <person name="Martin F."/>
            <person name="Silar P."/>
            <person name="Natvig D.O."/>
            <person name="Lalanne C."/>
            <person name="Gautier V."/>
            <person name="Ament-Velasquez S.L."/>
            <person name="Kruys A."/>
            <person name="Hutchinson M.I."/>
            <person name="Powell A.J."/>
            <person name="Barry K."/>
            <person name="Miller A.N."/>
            <person name="Grigoriev I.V."/>
            <person name="Debuchy R."/>
            <person name="Gladieux P."/>
            <person name="Hiltunen Thoren M."/>
            <person name="Johannesson H."/>
        </authorList>
    </citation>
    <scope>NUCLEOTIDE SEQUENCE</scope>
    <source>
        <strain evidence="2">CBS 538.74</strain>
    </source>
</reference>
<protein>
    <recommendedName>
        <fullName evidence="4">DRBM domain-containing protein</fullName>
    </recommendedName>
</protein>
<feature type="compositionally biased region" description="Gly residues" evidence="1">
    <location>
        <begin position="82"/>
        <end position="95"/>
    </location>
</feature>
<keyword evidence="3" id="KW-1185">Reference proteome</keyword>
<evidence type="ECO:0008006" key="4">
    <source>
        <dbReference type="Google" id="ProtNLM"/>
    </source>
</evidence>
<gene>
    <name evidence="2" type="ORF">C8A00DRAFT_28613</name>
</gene>
<evidence type="ECO:0000313" key="3">
    <source>
        <dbReference type="Proteomes" id="UP001302745"/>
    </source>
</evidence>
<accession>A0AAN6VVR8</accession>
<dbReference type="SUPFAM" id="SSF54768">
    <property type="entry name" value="dsRNA-binding domain-like"/>
    <property type="match status" value="1"/>
</dbReference>
<evidence type="ECO:0000256" key="1">
    <source>
        <dbReference type="SAM" id="MobiDB-lite"/>
    </source>
</evidence>
<dbReference type="PANTHER" id="PTHR42030:SF1">
    <property type="entry name" value="DRBM DOMAIN-CONTAINING PROTEIN"/>
    <property type="match status" value="1"/>
</dbReference>
<reference evidence="2" key="2">
    <citation type="submission" date="2023-05" db="EMBL/GenBank/DDBJ databases">
        <authorList>
            <consortium name="Lawrence Berkeley National Laboratory"/>
            <person name="Steindorff A."/>
            <person name="Hensen N."/>
            <person name="Bonometti L."/>
            <person name="Westerberg I."/>
            <person name="Brannstrom I.O."/>
            <person name="Guillou S."/>
            <person name="Cros-Aarteil S."/>
            <person name="Calhoun S."/>
            <person name="Haridas S."/>
            <person name="Kuo A."/>
            <person name="Mondo S."/>
            <person name="Pangilinan J."/>
            <person name="Riley R."/>
            <person name="Labutti K."/>
            <person name="Andreopoulos B."/>
            <person name="Lipzen A."/>
            <person name="Chen C."/>
            <person name="Yanf M."/>
            <person name="Daum C."/>
            <person name="Ng V."/>
            <person name="Clum A."/>
            <person name="Ohm R."/>
            <person name="Martin F."/>
            <person name="Silar P."/>
            <person name="Natvig D."/>
            <person name="Lalanne C."/>
            <person name="Gautier V."/>
            <person name="Ament-Velasquez S.L."/>
            <person name="Kruys A."/>
            <person name="Hutchinson M.I."/>
            <person name="Powell A.J."/>
            <person name="Barry K."/>
            <person name="Miller A.N."/>
            <person name="Grigoriev I.V."/>
            <person name="Debuchy R."/>
            <person name="Gladieux P."/>
            <person name="Thoren M.H."/>
            <person name="Johannesson H."/>
        </authorList>
    </citation>
    <scope>NUCLEOTIDE SEQUENCE</scope>
    <source>
        <strain evidence="2">CBS 538.74</strain>
    </source>
</reference>
<feature type="compositionally biased region" description="Low complexity" evidence="1">
    <location>
        <begin position="96"/>
        <end position="108"/>
    </location>
</feature>
<proteinExistence type="predicted"/>
<organism evidence="2 3">
    <name type="scientific">Chaetomidium leptoderma</name>
    <dbReference type="NCBI Taxonomy" id="669021"/>
    <lineage>
        <taxon>Eukaryota</taxon>
        <taxon>Fungi</taxon>
        <taxon>Dikarya</taxon>
        <taxon>Ascomycota</taxon>
        <taxon>Pezizomycotina</taxon>
        <taxon>Sordariomycetes</taxon>
        <taxon>Sordariomycetidae</taxon>
        <taxon>Sordariales</taxon>
        <taxon>Chaetomiaceae</taxon>
        <taxon>Chaetomidium</taxon>
    </lineage>
</organism>
<dbReference type="AlphaFoldDB" id="A0AAN6VVR8"/>
<dbReference type="EMBL" id="MU856839">
    <property type="protein sequence ID" value="KAK4158335.1"/>
    <property type="molecule type" value="Genomic_DNA"/>
</dbReference>